<evidence type="ECO:0000259" key="2">
    <source>
        <dbReference type="Pfam" id="PF07811"/>
    </source>
</evidence>
<organism evidence="3 5">
    <name type="scientific">Mumia zhuanghuii</name>
    <dbReference type="NCBI Taxonomy" id="2585211"/>
    <lineage>
        <taxon>Bacteria</taxon>
        <taxon>Bacillati</taxon>
        <taxon>Actinomycetota</taxon>
        <taxon>Actinomycetes</taxon>
        <taxon>Propionibacteriales</taxon>
        <taxon>Nocardioidaceae</taxon>
        <taxon>Mumia</taxon>
    </lineage>
</organism>
<dbReference type="InterPro" id="IPR012495">
    <property type="entry name" value="TadE-like_dom"/>
</dbReference>
<dbReference type="AlphaFoldDB" id="A0A5C4M0U0"/>
<feature type="domain" description="TadE-like" evidence="2">
    <location>
        <begin position="11"/>
        <end position="53"/>
    </location>
</feature>
<sequence length="136" mass="13603">MLARGAGEEPGSMSVEVVFFIPILVMFTLLVVAGGRYVAVKGDIEAAARDAARAASFARSADEARAAASTVATAALGSGGSCRVSGIGGDFSAGGIVEVDMRCEVSNRGLGLIGLGGTQTVTASGAAPIDTYRRYG</sequence>
<keyword evidence="1" id="KW-0472">Membrane</keyword>
<keyword evidence="1" id="KW-0812">Transmembrane</keyword>
<protein>
    <submittedName>
        <fullName evidence="3">Pilus assembly protein</fullName>
    </submittedName>
</protein>
<dbReference type="EMBL" id="VDFR01000111">
    <property type="protein sequence ID" value="TNC40003.1"/>
    <property type="molecule type" value="Genomic_DNA"/>
</dbReference>
<dbReference type="Pfam" id="PF07811">
    <property type="entry name" value="TadE"/>
    <property type="match status" value="1"/>
</dbReference>
<keyword evidence="1" id="KW-1133">Transmembrane helix</keyword>
<evidence type="ECO:0000313" key="4">
    <source>
        <dbReference type="EMBL" id="TNC40003.1"/>
    </source>
</evidence>
<proteinExistence type="predicted"/>
<evidence type="ECO:0000256" key="1">
    <source>
        <dbReference type="SAM" id="Phobius"/>
    </source>
</evidence>
<dbReference type="OrthoDB" id="4826617at2"/>
<evidence type="ECO:0000313" key="5">
    <source>
        <dbReference type="Proteomes" id="UP000306740"/>
    </source>
</evidence>
<gene>
    <name evidence="4" type="ORF">FHE65_23485</name>
    <name evidence="3" type="ORF">FHE65_35590</name>
</gene>
<evidence type="ECO:0000313" key="3">
    <source>
        <dbReference type="EMBL" id="TNC23244.1"/>
    </source>
</evidence>
<dbReference type="Proteomes" id="UP000306740">
    <property type="component" value="Unassembled WGS sequence"/>
</dbReference>
<reference evidence="3 5" key="1">
    <citation type="submission" date="2019-05" db="EMBL/GenBank/DDBJ databases">
        <title>Mumia sp. nov., isolated from the intestinal contents of plateau pika (Ochotona curzoniae) in the Qinghai-Tibet plateau of China.</title>
        <authorList>
            <person name="Tian Z."/>
        </authorList>
    </citation>
    <scope>NUCLEOTIDE SEQUENCE [LARGE SCALE GENOMIC DNA]</scope>
    <source>
        <strain evidence="5">527</strain>
        <strain evidence="3">Z527</strain>
    </source>
</reference>
<accession>A0A5C4M0U0</accession>
<feature type="transmembrane region" description="Helical" evidence="1">
    <location>
        <begin position="17"/>
        <end position="39"/>
    </location>
</feature>
<name>A0A5C4M0U0_9ACTN</name>
<dbReference type="EMBL" id="VDFR01000270">
    <property type="protein sequence ID" value="TNC23244.1"/>
    <property type="molecule type" value="Genomic_DNA"/>
</dbReference>
<comment type="caution">
    <text evidence="3">The sequence shown here is derived from an EMBL/GenBank/DDBJ whole genome shotgun (WGS) entry which is preliminary data.</text>
</comment>